<organism evidence="1">
    <name type="scientific">Siphoviridae sp. ctorp6</name>
    <dbReference type="NCBI Taxonomy" id="2825673"/>
    <lineage>
        <taxon>Viruses</taxon>
        <taxon>Duplodnaviria</taxon>
        <taxon>Heunggongvirae</taxon>
        <taxon>Uroviricota</taxon>
        <taxon>Caudoviricetes</taxon>
    </lineage>
</organism>
<evidence type="ECO:0000313" key="1">
    <source>
        <dbReference type="EMBL" id="DAE04792.1"/>
    </source>
</evidence>
<dbReference type="EMBL" id="BK015394">
    <property type="protein sequence ID" value="DAE04792.1"/>
    <property type="molecule type" value="Genomic_DNA"/>
</dbReference>
<name>A0A8S5PDP4_9CAUD</name>
<accession>A0A8S5PDP4</accession>
<protein>
    <submittedName>
        <fullName evidence="1">Transcription factor IIS-like protein</fullName>
    </submittedName>
</protein>
<reference evidence="1" key="1">
    <citation type="journal article" date="2021" name="Proc. Natl. Acad. Sci. U.S.A.">
        <title>A Catalog of Tens of Thousands of Viruses from Human Metagenomes Reveals Hidden Associations with Chronic Diseases.</title>
        <authorList>
            <person name="Tisza M.J."/>
            <person name="Buck C.B."/>
        </authorList>
    </citation>
    <scope>NUCLEOTIDE SEQUENCE</scope>
    <source>
        <strain evidence="1">Ctorp6</strain>
    </source>
</reference>
<proteinExistence type="predicted"/>
<sequence length="102" mass="11672">MAAFWLGTIKNMIDVKVICDACDKEIITESIVIQEERFADGLINAFFVCSSCGKKHHLLYHDDKTKELQAKIQACDDIHQKAKKKALVRKLKARLDQINNRV</sequence>